<dbReference type="Proteomes" id="UP000440578">
    <property type="component" value="Unassembled WGS sequence"/>
</dbReference>
<gene>
    <name evidence="2" type="ORF">FJT64_010476</name>
</gene>
<dbReference type="AlphaFoldDB" id="A0A6A4VMA2"/>
<evidence type="ECO:0000256" key="1">
    <source>
        <dbReference type="SAM" id="MobiDB-lite"/>
    </source>
</evidence>
<name>A0A6A4VMA2_AMPAM</name>
<dbReference type="OrthoDB" id="447516at2759"/>
<evidence type="ECO:0000313" key="2">
    <source>
        <dbReference type="EMBL" id="KAF0291408.1"/>
    </source>
</evidence>
<comment type="caution">
    <text evidence="2">The sequence shown here is derived from an EMBL/GenBank/DDBJ whole genome shotgun (WGS) entry which is preliminary data.</text>
</comment>
<accession>A0A6A4VMA2</accession>
<feature type="region of interest" description="Disordered" evidence="1">
    <location>
        <begin position="234"/>
        <end position="272"/>
    </location>
</feature>
<reference evidence="2 3" key="1">
    <citation type="submission" date="2019-07" db="EMBL/GenBank/DDBJ databases">
        <title>Draft genome assembly of a fouling barnacle, Amphibalanus amphitrite (Darwin, 1854): The first reference genome for Thecostraca.</title>
        <authorList>
            <person name="Kim W."/>
        </authorList>
    </citation>
    <scope>NUCLEOTIDE SEQUENCE [LARGE SCALE GENOMIC DNA]</scope>
    <source>
        <strain evidence="2">SNU_AA5</strain>
        <tissue evidence="2">Soma without cirri and trophi</tissue>
    </source>
</reference>
<evidence type="ECO:0000313" key="3">
    <source>
        <dbReference type="Proteomes" id="UP000440578"/>
    </source>
</evidence>
<proteinExistence type="predicted"/>
<organism evidence="2 3">
    <name type="scientific">Amphibalanus amphitrite</name>
    <name type="common">Striped barnacle</name>
    <name type="synonym">Balanus amphitrite</name>
    <dbReference type="NCBI Taxonomy" id="1232801"/>
    <lineage>
        <taxon>Eukaryota</taxon>
        <taxon>Metazoa</taxon>
        <taxon>Ecdysozoa</taxon>
        <taxon>Arthropoda</taxon>
        <taxon>Crustacea</taxon>
        <taxon>Multicrustacea</taxon>
        <taxon>Cirripedia</taxon>
        <taxon>Thoracica</taxon>
        <taxon>Thoracicalcarea</taxon>
        <taxon>Balanomorpha</taxon>
        <taxon>Balanoidea</taxon>
        <taxon>Balanidae</taxon>
        <taxon>Amphibalaninae</taxon>
        <taxon>Amphibalanus</taxon>
    </lineage>
</organism>
<sequence length="272" mass="29195">MKIDKLDAFKEVLSLTPSKSPKDKRIKPDEDVDVVGETVERNHVDRCPCDGPTSTSTAPRITGEVTGLIEVGEKKSPRTEPVIVGATESRRLQAGSEERIAPPSAAAVSRARSEAAALPEALRAVRAVRRRDSGGPVAEVLSRDAAATSGRLCASTGDLTRSEPPRADSPLGRTVSMQIGVGDQPDGGSRVSAGGLRAGSDGSDPAGRQARERDQFEISATELDSVMISHEEFLRQEAERTRPRLPSWRPTSEPVESPARRRSSELTTKVVW</sequence>
<dbReference type="EMBL" id="VIIS01001883">
    <property type="protein sequence ID" value="KAF0291408.1"/>
    <property type="molecule type" value="Genomic_DNA"/>
</dbReference>
<feature type="region of interest" description="Disordered" evidence="1">
    <location>
        <begin position="146"/>
        <end position="222"/>
    </location>
</feature>
<protein>
    <submittedName>
        <fullName evidence="2">Uncharacterized protein</fullName>
    </submittedName>
</protein>
<keyword evidence="3" id="KW-1185">Reference proteome</keyword>